<dbReference type="InterPro" id="IPR002401">
    <property type="entry name" value="Cyt_P450_E_grp-I"/>
</dbReference>
<comment type="catalytic activity">
    <reaction evidence="14">
        <text>an organic molecule + reduced [NADPH--hemoprotein reductase] + O2 = an alcohol + oxidized [NADPH--hemoprotein reductase] + H2O + H(+)</text>
        <dbReference type="Rhea" id="RHEA:17149"/>
        <dbReference type="Rhea" id="RHEA-COMP:11964"/>
        <dbReference type="Rhea" id="RHEA-COMP:11965"/>
        <dbReference type="ChEBI" id="CHEBI:15377"/>
        <dbReference type="ChEBI" id="CHEBI:15378"/>
        <dbReference type="ChEBI" id="CHEBI:15379"/>
        <dbReference type="ChEBI" id="CHEBI:30879"/>
        <dbReference type="ChEBI" id="CHEBI:57618"/>
        <dbReference type="ChEBI" id="CHEBI:58210"/>
        <dbReference type="ChEBI" id="CHEBI:142491"/>
        <dbReference type="EC" id="1.14.14.1"/>
    </reaction>
</comment>
<dbReference type="PANTHER" id="PTHR24292:SF54">
    <property type="entry name" value="CYP9F3-RELATED"/>
    <property type="match status" value="1"/>
</dbReference>
<evidence type="ECO:0000256" key="3">
    <source>
        <dbReference type="ARBA" id="ARBA00004406"/>
    </source>
</evidence>
<evidence type="ECO:0000256" key="6">
    <source>
        <dbReference type="ARBA" id="ARBA00022617"/>
    </source>
</evidence>
<dbReference type="STRING" id="76193.A0A0N1IPE1"/>
<dbReference type="InterPro" id="IPR050476">
    <property type="entry name" value="Insect_CytP450_Detox"/>
</dbReference>
<evidence type="ECO:0000256" key="1">
    <source>
        <dbReference type="ARBA" id="ARBA00001971"/>
    </source>
</evidence>
<evidence type="ECO:0000256" key="16">
    <source>
        <dbReference type="RuleBase" id="RU000461"/>
    </source>
</evidence>
<reference evidence="17 18" key="1">
    <citation type="journal article" date="2015" name="Nat. Commun.">
        <title>Outbred genome sequencing and CRISPR/Cas9 gene editing in butterflies.</title>
        <authorList>
            <person name="Li X."/>
            <person name="Fan D."/>
            <person name="Zhang W."/>
            <person name="Liu G."/>
            <person name="Zhang L."/>
            <person name="Zhao L."/>
            <person name="Fang X."/>
            <person name="Chen L."/>
            <person name="Dong Y."/>
            <person name="Chen Y."/>
            <person name="Ding Y."/>
            <person name="Zhao R."/>
            <person name="Feng M."/>
            <person name="Zhu Y."/>
            <person name="Feng Y."/>
            <person name="Jiang X."/>
            <person name="Zhu D."/>
            <person name="Xiang H."/>
            <person name="Feng X."/>
            <person name="Li S."/>
            <person name="Wang J."/>
            <person name="Zhang G."/>
            <person name="Kronforst M.R."/>
            <person name="Wang W."/>
        </authorList>
    </citation>
    <scope>NUCLEOTIDE SEQUENCE [LARGE SCALE GENOMIC DNA]</scope>
    <source>
        <strain evidence="17">Ya'a_city_454_Pm</strain>
        <tissue evidence="17">Whole body</tissue>
    </source>
</reference>
<dbReference type="InterPro" id="IPR036396">
    <property type="entry name" value="Cyt_P450_sf"/>
</dbReference>
<comment type="cofactor">
    <cofactor evidence="1 15">
        <name>heme</name>
        <dbReference type="ChEBI" id="CHEBI:30413"/>
    </cofactor>
</comment>
<dbReference type="PROSITE" id="PS00086">
    <property type="entry name" value="CYTOCHROME_P450"/>
    <property type="match status" value="1"/>
</dbReference>
<gene>
    <name evidence="17" type="ORF">RR48_02191</name>
</gene>
<comment type="similarity">
    <text evidence="4 16">Belongs to the cytochrome P450 family.</text>
</comment>
<dbReference type="InterPro" id="IPR001128">
    <property type="entry name" value="Cyt_P450"/>
</dbReference>
<dbReference type="EC" id="1.14.14.1" evidence="5"/>
<dbReference type="GO" id="GO:0016712">
    <property type="term" value="F:oxidoreductase activity, acting on paired donors, with incorporation or reduction of molecular oxygen, reduced flavin or flavoprotein as one donor, and incorporation of one atom of oxygen"/>
    <property type="evidence" value="ECO:0007669"/>
    <property type="project" value="UniProtKB-EC"/>
</dbReference>
<dbReference type="InterPro" id="IPR017972">
    <property type="entry name" value="Cyt_P450_CS"/>
</dbReference>
<dbReference type="Pfam" id="PF00067">
    <property type="entry name" value="p450"/>
    <property type="match status" value="1"/>
</dbReference>
<keyword evidence="10 16" id="KW-0560">Oxidoreductase</keyword>
<dbReference type="CDD" id="cd11056">
    <property type="entry name" value="CYP6-like"/>
    <property type="match status" value="1"/>
</dbReference>
<keyword evidence="18" id="KW-1185">Reference proteome</keyword>
<evidence type="ECO:0000256" key="2">
    <source>
        <dbReference type="ARBA" id="ARBA00004174"/>
    </source>
</evidence>
<keyword evidence="7 15" id="KW-0479">Metal-binding</keyword>
<dbReference type="Proteomes" id="UP000053240">
    <property type="component" value="Unassembled WGS sequence"/>
</dbReference>
<dbReference type="InParanoid" id="A0A0N1IPE1"/>
<dbReference type="EMBL" id="KQ460419">
    <property type="protein sequence ID" value="KPJ14865.1"/>
    <property type="molecule type" value="Genomic_DNA"/>
</dbReference>
<evidence type="ECO:0000256" key="7">
    <source>
        <dbReference type="ARBA" id="ARBA00022723"/>
    </source>
</evidence>
<dbReference type="PRINTS" id="PR00463">
    <property type="entry name" value="EP450I"/>
</dbReference>
<evidence type="ECO:0000256" key="14">
    <source>
        <dbReference type="ARBA" id="ARBA00047827"/>
    </source>
</evidence>
<evidence type="ECO:0000256" key="12">
    <source>
        <dbReference type="ARBA" id="ARBA00023033"/>
    </source>
</evidence>
<evidence type="ECO:0000313" key="18">
    <source>
        <dbReference type="Proteomes" id="UP000053240"/>
    </source>
</evidence>
<evidence type="ECO:0000256" key="13">
    <source>
        <dbReference type="ARBA" id="ARBA00023136"/>
    </source>
</evidence>
<protein>
    <recommendedName>
        <fullName evidence="5">unspecific monooxygenase</fullName>
        <ecNumber evidence="5">1.14.14.1</ecNumber>
    </recommendedName>
</protein>
<evidence type="ECO:0000256" key="15">
    <source>
        <dbReference type="PIRSR" id="PIRSR602401-1"/>
    </source>
</evidence>
<evidence type="ECO:0000256" key="5">
    <source>
        <dbReference type="ARBA" id="ARBA00012109"/>
    </source>
</evidence>
<comment type="subcellular location">
    <subcellularLocation>
        <location evidence="3">Endoplasmic reticulum membrane</location>
        <topology evidence="3">Peripheral membrane protein</topology>
    </subcellularLocation>
    <subcellularLocation>
        <location evidence="2">Microsome membrane</location>
        <topology evidence="2">Peripheral membrane protein</topology>
    </subcellularLocation>
</comment>
<proteinExistence type="inferred from homology"/>
<keyword evidence="9" id="KW-0492">Microsome</keyword>
<keyword evidence="6 15" id="KW-0349">Heme</keyword>
<dbReference type="GO" id="GO:0020037">
    <property type="term" value="F:heme binding"/>
    <property type="evidence" value="ECO:0007669"/>
    <property type="project" value="InterPro"/>
</dbReference>
<evidence type="ECO:0000256" key="10">
    <source>
        <dbReference type="ARBA" id="ARBA00023002"/>
    </source>
</evidence>
<evidence type="ECO:0000313" key="17">
    <source>
        <dbReference type="EMBL" id="KPJ14865.1"/>
    </source>
</evidence>
<keyword evidence="13" id="KW-0472">Membrane</keyword>
<dbReference type="SUPFAM" id="SSF48264">
    <property type="entry name" value="Cytochrome P450"/>
    <property type="match status" value="1"/>
</dbReference>
<dbReference type="GO" id="GO:0005789">
    <property type="term" value="C:endoplasmic reticulum membrane"/>
    <property type="evidence" value="ECO:0007669"/>
    <property type="project" value="UniProtKB-SubCell"/>
</dbReference>
<keyword evidence="8" id="KW-0256">Endoplasmic reticulum</keyword>
<dbReference type="Gene3D" id="1.10.630.10">
    <property type="entry name" value="Cytochrome P450"/>
    <property type="match status" value="1"/>
</dbReference>
<organism evidence="17 18">
    <name type="scientific">Papilio machaon</name>
    <name type="common">Old World swallowtail butterfly</name>
    <dbReference type="NCBI Taxonomy" id="76193"/>
    <lineage>
        <taxon>Eukaryota</taxon>
        <taxon>Metazoa</taxon>
        <taxon>Ecdysozoa</taxon>
        <taxon>Arthropoda</taxon>
        <taxon>Hexapoda</taxon>
        <taxon>Insecta</taxon>
        <taxon>Pterygota</taxon>
        <taxon>Neoptera</taxon>
        <taxon>Endopterygota</taxon>
        <taxon>Lepidoptera</taxon>
        <taxon>Glossata</taxon>
        <taxon>Ditrysia</taxon>
        <taxon>Papilionoidea</taxon>
        <taxon>Papilionidae</taxon>
        <taxon>Papilioninae</taxon>
        <taxon>Papilio</taxon>
    </lineage>
</organism>
<name>A0A0N1IPE1_PAPMA</name>
<dbReference type="PRINTS" id="PR00385">
    <property type="entry name" value="P450"/>
</dbReference>
<evidence type="ECO:0000256" key="4">
    <source>
        <dbReference type="ARBA" id="ARBA00010617"/>
    </source>
</evidence>
<dbReference type="AlphaFoldDB" id="A0A0N1IPE1"/>
<sequence>MYPDEPVVAVGSPFTPTLYIKDLTNVNHVLNVDFNSFSHRGFDVNEGDLLADNVVFMNGNRWKLMRQYLTPLFTSTKLKSMYYILDRSALDFFEYLKQRPELLQKDTFQTLTTFCSAAIGASVFGIENQSVFDSPFLDMANKAFASTFKNNFRLAIANTCPILFKMLGLKFFQDHEDFFIGAIKQIIQKRQEENVKKHDFADLCVGLKNKGALKDHDTGLEIQPTDEILAAQAFFFFVAGVEPSASSMFAILVELGRNPEQLRRLHEEIDNSFEKYDKMTYDTITEMEYLDMVFNEALRMYPPIGILIRQCIRDSVLPTGNIKVEAGTKIFTPLFEIHHDPKIYSDPEVFNPERFSRENSKNINNNAFMAFGEGKRLCIGVRYATLQVKAGLVHFLRHFTVKTHIGKGGIKYIKKNIQIRPTNIDVQIIPRDLGKNV</sequence>
<dbReference type="GO" id="GO:0005506">
    <property type="term" value="F:iron ion binding"/>
    <property type="evidence" value="ECO:0007669"/>
    <property type="project" value="InterPro"/>
</dbReference>
<keyword evidence="12 16" id="KW-0503">Monooxygenase</keyword>
<evidence type="ECO:0000256" key="9">
    <source>
        <dbReference type="ARBA" id="ARBA00022848"/>
    </source>
</evidence>
<accession>A0A0N1IPE1</accession>
<feature type="binding site" description="axial binding residue" evidence="15">
    <location>
        <position position="378"/>
    </location>
    <ligand>
        <name>heme</name>
        <dbReference type="ChEBI" id="CHEBI:30413"/>
    </ligand>
    <ligandPart>
        <name>Fe</name>
        <dbReference type="ChEBI" id="CHEBI:18248"/>
    </ligandPart>
</feature>
<dbReference type="PANTHER" id="PTHR24292">
    <property type="entry name" value="CYTOCHROME P450"/>
    <property type="match status" value="1"/>
</dbReference>
<keyword evidence="11 15" id="KW-0408">Iron</keyword>
<evidence type="ECO:0000256" key="8">
    <source>
        <dbReference type="ARBA" id="ARBA00022824"/>
    </source>
</evidence>
<evidence type="ECO:0000256" key="11">
    <source>
        <dbReference type="ARBA" id="ARBA00023004"/>
    </source>
</evidence>